<dbReference type="Proteomes" id="UP001283361">
    <property type="component" value="Unassembled WGS sequence"/>
</dbReference>
<evidence type="ECO:0000313" key="1">
    <source>
        <dbReference type="EMBL" id="KAK3792468.1"/>
    </source>
</evidence>
<proteinExistence type="predicted"/>
<name>A0AAE1ARC5_9GAST</name>
<dbReference type="EMBL" id="JAWDGP010001372">
    <property type="protein sequence ID" value="KAK3792468.1"/>
    <property type="molecule type" value="Genomic_DNA"/>
</dbReference>
<protein>
    <submittedName>
        <fullName evidence="1">Uncharacterized protein</fullName>
    </submittedName>
</protein>
<dbReference type="AlphaFoldDB" id="A0AAE1ARC5"/>
<gene>
    <name evidence="1" type="ORF">RRG08_049167</name>
</gene>
<sequence length="113" mass="13035">MDWTRAAPFLQSQSMGSTADDHCGRWPCWSQTCSSCTSSFLVFDSRTTFSFASSCLESRNRRLQRADIVLSYDYMFEGSACNRTCRSWTTLHMSQPQWARQCVSRDTRMRATT</sequence>
<organism evidence="1 2">
    <name type="scientific">Elysia crispata</name>
    <name type="common">lettuce slug</name>
    <dbReference type="NCBI Taxonomy" id="231223"/>
    <lineage>
        <taxon>Eukaryota</taxon>
        <taxon>Metazoa</taxon>
        <taxon>Spiralia</taxon>
        <taxon>Lophotrochozoa</taxon>
        <taxon>Mollusca</taxon>
        <taxon>Gastropoda</taxon>
        <taxon>Heterobranchia</taxon>
        <taxon>Euthyneura</taxon>
        <taxon>Panpulmonata</taxon>
        <taxon>Sacoglossa</taxon>
        <taxon>Placobranchoidea</taxon>
        <taxon>Plakobranchidae</taxon>
        <taxon>Elysia</taxon>
    </lineage>
</organism>
<keyword evidence="2" id="KW-1185">Reference proteome</keyword>
<evidence type="ECO:0000313" key="2">
    <source>
        <dbReference type="Proteomes" id="UP001283361"/>
    </source>
</evidence>
<accession>A0AAE1ARC5</accession>
<comment type="caution">
    <text evidence="1">The sequence shown here is derived from an EMBL/GenBank/DDBJ whole genome shotgun (WGS) entry which is preliminary data.</text>
</comment>
<reference evidence="1" key="1">
    <citation type="journal article" date="2023" name="G3 (Bethesda)">
        <title>A reference genome for the long-term kleptoplast-retaining sea slug Elysia crispata morphotype clarki.</title>
        <authorList>
            <person name="Eastman K.E."/>
            <person name="Pendleton A.L."/>
            <person name="Shaikh M.A."/>
            <person name="Suttiyut T."/>
            <person name="Ogas R."/>
            <person name="Tomko P."/>
            <person name="Gavelis G."/>
            <person name="Widhalm J.R."/>
            <person name="Wisecaver J.H."/>
        </authorList>
    </citation>
    <scope>NUCLEOTIDE SEQUENCE</scope>
    <source>
        <strain evidence="1">ECLA1</strain>
    </source>
</reference>